<dbReference type="InterPro" id="IPR005055">
    <property type="entry name" value="A10/PebIII"/>
</dbReference>
<dbReference type="Pfam" id="PF03392">
    <property type="entry name" value="OS-D"/>
    <property type="match status" value="1"/>
</dbReference>
<reference evidence="2 3" key="1">
    <citation type="submission" date="2015-09" db="EMBL/GenBank/DDBJ databases">
        <title>Trachymyrmex cornetzi WGS genome.</title>
        <authorList>
            <person name="Nygaard S."/>
            <person name="Hu H."/>
            <person name="Boomsma J."/>
            <person name="Zhang G."/>
        </authorList>
    </citation>
    <scope>NUCLEOTIDE SEQUENCE [LARGE SCALE GENOMIC DNA]</scope>
    <source>
        <strain evidence="2">Tcor2-1</strain>
        <tissue evidence="2">Whole body</tissue>
    </source>
</reference>
<dbReference type="InterPro" id="IPR036682">
    <property type="entry name" value="OS_D_A10/PebIII_sf"/>
</dbReference>
<keyword evidence="1" id="KW-0812">Transmembrane</keyword>
<name>A0A151J007_9HYME</name>
<protein>
    <submittedName>
        <fullName evidence="2">Uncharacterized protein</fullName>
    </submittedName>
</protein>
<evidence type="ECO:0000313" key="3">
    <source>
        <dbReference type="Proteomes" id="UP000078492"/>
    </source>
</evidence>
<keyword evidence="1" id="KW-1133">Transmembrane helix</keyword>
<dbReference type="Gene3D" id="1.10.2080.10">
    <property type="entry name" value="Insect odorant-binding protein A10/Ejaculatory bulb-specific protein 3"/>
    <property type="match status" value="1"/>
</dbReference>
<keyword evidence="1" id="KW-0472">Membrane</keyword>
<proteinExistence type="predicted"/>
<dbReference type="AlphaFoldDB" id="A0A151J007"/>
<evidence type="ECO:0000313" key="2">
    <source>
        <dbReference type="EMBL" id="KYN14769.1"/>
    </source>
</evidence>
<feature type="transmembrane region" description="Helical" evidence="1">
    <location>
        <begin position="6"/>
        <end position="24"/>
    </location>
</feature>
<sequence>MVRLNYIVTIIVITLICVLAQELYSDRYDKVDAENILQNNRLRDQYYNCFMGKAPCITADAKFFKETSGKKNNQNSISQLISREHIFSRLSDKFENRNIAVQNFDNRRNSTWPKQRANQRPAAPTARLASLQVCSGKRY</sequence>
<keyword evidence="3" id="KW-1185">Reference proteome</keyword>
<gene>
    <name evidence="2" type="ORF">ALC57_13045</name>
</gene>
<evidence type="ECO:0000256" key="1">
    <source>
        <dbReference type="SAM" id="Phobius"/>
    </source>
</evidence>
<dbReference type="Proteomes" id="UP000078492">
    <property type="component" value="Unassembled WGS sequence"/>
</dbReference>
<organism evidence="2 3">
    <name type="scientific">Trachymyrmex cornetzi</name>
    <dbReference type="NCBI Taxonomy" id="471704"/>
    <lineage>
        <taxon>Eukaryota</taxon>
        <taxon>Metazoa</taxon>
        <taxon>Ecdysozoa</taxon>
        <taxon>Arthropoda</taxon>
        <taxon>Hexapoda</taxon>
        <taxon>Insecta</taxon>
        <taxon>Pterygota</taxon>
        <taxon>Neoptera</taxon>
        <taxon>Endopterygota</taxon>
        <taxon>Hymenoptera</taxon>
        <taxon>Apocrita</taxon>
        <taxon>Aculeata</taxon>
        <taxon>Formicoidea</taxon>
        <taxon>Formicidae</taxon>
        <taxon>Myrmicinae</taxon>
        <taxon>Trachymyrmex</taxon>
    </lineage>
</organism>
<dbReference type="EMBL" id="KQ980658">
    <property type="protein sequence ID" value="KYN14769.1"/>
    <property type="molecule type" value="Genomic_DNA"/>
</dbReference>
<accession>A0A151J007</accession>
<dbReference type="SUPFAM" id="SSF100910">
    <property type="entry name" value="Chemosensory protein Csp2"/>
    <property type="match status" value="1"/>
</dbReference>